<evidence type="ECO:0000313" key="12">
    <source>
        <dbReference type="Proteomes" id="UP000236884"/>
    </source>
</evidence>
<evidence type="ECO:0000313" key="11">
    <source>
        <dbReference type="EMBL" id="BAT57950.1"/>
    </source>
</evidence>
<dbReference type="Proteomes" id="UP000236884">
    <property type="component" value="Chromosome"/>
</dbReference>
<organism evidence="11 12">
    <name type="scientific">Variibacter gotjawalensis</name>
    <dbReference type="NCBI Taxonomy" id="1333996"/>
    <lineage>
        <taxon>Bacteria</taxon>
        <taxon>Pseudomonadati</taxon>
        <taxon>Pseudomonadota</taxon>
        <taxon>Alphaproteobacteria</taxon>
        <taxon>Hyphomicrobiales</taxon>
        <taxon>Nitrobacteraceae</taxon>
        <taxon>Variibacter</taxon>
    </lineage>
</organism>
<evidence type="ECO:0000256" key="9">
    <source>
        <dbReference type="RuleBase" id="RU364083"/>
    </source>
</evidence>
<sequence>MSSDFLHIDRVSRRFGAFTAIDNLSLDIAQGEFFALLGPSGCGKSTLLRMIAGFEEPDAGTITLDGKALTQPPHRRPVNMMFQSYALFPHMNVTRNVAFGLRQEDVPSSAVRERVAAALSLVQLDGLGDRKPHQLSGGQRQRVALARALVKRPKVLLLDEPLAALDKKLREETQSQLVRLHRELGTTFVIVTHDQEEAMMMAQRMAVMDHGQIAQIGTPEEIYDRPVSRYVASFIGNVNLIEGVIARIDPLGSQIDCGPAGYYRIEHPNRVAQGTPVSIAIRPEKLRLTIDNPPGKAINAMQGTLVEIGYLGDSTHYRVRTGDRLMTIALANQGKMPRFAIGDAVWVSFALDAAIVLER</sequence>
<dbReference type="InterPro" id="IPR003439">
    <property type="entry name" value="ABC_transporter-like_ATP-bd"/>
</dbReference>
<dbReference type="InterPro" id="IPR003593">
    <property type="entry name" value="AAA+_ATPase"/>
</dbReference>
<dbReference type="InterPro" id="IPR017871">
    <property type="entry name" value="ABC_transporter-like_CS"/>
</dbReference>
<feature type="domain" description="ABC transporter" evidence="10">
    <location>
        <begin position="6"/>
        <end position="235"/>
    </location>
</feature>
<dbReference type="EC" id="7.6.2.11" evidence="9"/>
<keyword evidence="2 9" id="KW-1003">Cell membrane</keyword>
<dbReference type="SUPFAM" id="SSF50331">
    <property type="entry name" value="MOP-like"/>
    <property type="match status" value="1"/>
</dbReference>
<dbReference type="GO" id="GO:0015417">
    <property type="term" value="F:ABC-type polyamine transporter activity"/>
    <property type="evidence" value="ECO:0007669"/>
    <property type="project" value="UniProtKB-EC"/>
</dbReference>
<dbReference type="InterPro" id="IPR005893">
    <property type="entry name" value="PotA-like"/>
</dbReference>
<evidence type="ECO:0000256" key="1">
    <source>
        <dbReference type="ARBA" id="ARBA00022448"/>
    </source>
</evidence>
<dbReference type="InterPro" id="IPR008995">
    <property type="entry name" value="Mo/tungstate-bd_C_term_dom"/>
</dbReference>
<name>A0A0S3PQ98_9BRAD</name>
<dbReference type="Gene3D" id="3.40.50.300">
    <property type="entry name" value="P-loop containing nucleotide triphosphate hydrolases"/>
    <property type="match status" value="1"/>
</dbReference>
<comment type="catalytic activity">
    <reaction evidence="9">
        <text>ATP + H2O + polyamine-[polyamine-binding protein]Side 1 = ADP + phosphate + polyamineSide 2 + [polyamine-binding protein]Side 1.</text>
        <dbReference type="EC" id="7.6.2.11"/>
    </reaction>
</comment>
<evidence type="ECO:0000256" key="6">
    <source>
        <dbReference type="ARBA" id="ARBA00022967"/>
    </source>
</evidence>
<dbReference type="PROSITE" id="PS00211">
    <property type="entry name" value="ABC_TRANSPORTER_1"/>
    <property type="match status" value="1"/>
</dbReference>
<proteinExistence type="inferred from homology"/>
<accession>A0A0S3PQ98</accession>
<dbReference type="FunFam" id="3.40.50.300:FF:000133">
    <property type="entry name" value="Spermidine/putrescine import ATP-binding protein PotA"/>
    <property type="match status" value="1"/>
</dbReference>
<dbReference type="RefSeq" id="WP_096351157.1">
    <property type="nucleotide sequence ID" value="NZ_AP014946.1"/>
</dbReference>
<evidence type="ECO:0000259" key="10">
    <source>
        <dbReference type="PROSITE" id="PS50893"/>
    </source>
</evidence>
<dbReference type="SUPFAM" id="SSF52540">
    <property type="entry name" value="P-loop containing nucleoside triphosphate hydrolases"/>
    <property type="match status" value="1"/>
</dbReference>
<keyword evidence="11" id="KW-0378">Hydrolase</keyword>
<dbReference type="EMBL" id="AP014946">
    <property type="protein sequence ID" value="BAT57950.1"/>
    <property type="molecule type" value="Genomic_DNA"/>
</dbReference>
<dbReference type="Pfam" id="PF08402">
    <property type="entry name" value="TOBE_2"/>
    <property type="match status" value="1"/>
</dbReference>
<evidence type="ECO:0000256" key="3">
    <source>
        <dbReference type="ARBA" id="ARBA00022519"/>
    </source>
</evidence>
<dbReference type="InterPro" id="IPR050093">
    <property type="entry name" value="ABC_SmlMolc_Importer"/>
</dbReference>
<dbReference type="OrthoDB" id="9802264at2"/>
<dbReference type="GO" id="GO:0016887">
    <property type="term" value="F:ATP hydrolysis activity"/>
    <property type="evidence" value="ECO:0007669"/>
    <property type="project" value="InterPro"/>
</dbReference>
<comment type="function">
    <text evidence="8">Involved in beta-(1--&gt;2)glucan export. Transmembrane domains (TMD) form a pore in the inner membrane and the ATP-binding domain (NBD) is responsible for energy generation.</text>
</comment>
<dbReference type="GO" id="GO:0015847">
    <property type="term" value="P:putrescine transport"/>
    <property type="evidence" value="ECO:0007669"/>
    <property type="project" value="UniProtKB-ARBA"/>
</dbReference>
<dbReference type="PROSITE" id="PS50893">
    <property type="entry name" value="ABC_TRANSPORTER_2"/>
    <property type="match status" value="1"/>
</dbReference>
<keyword evidence="7 9" id="KW-0472">Membrane</keyword>
<dbReference type="NCBIfam" id="TIGR01187">
    <property type="entry name" value="potA"/>
    <property type="match status" value="1"/>
</dbReference>
<keyword evidence="12" id="KW-1185">Reference proteome</keyword>
<dbReference type="GO" id="GO:0005524">
    <property type="term" value="F:ATP binding"/>
    <property type="evidence" value="ECO:0007669"/>
    <property type="project" value="UniProtKB-KW"/>
</dbReference>
<keyword evidence="1 9" id="KW-0813">Transport</keyword>
<dbReference type="Gene3D" id="2.40.50.100">
    <property type="match status" value="1"/>
</dbReference>
<keyword evidence="4 9" id="KW-0547">Nucleotide-binding</keyword>
<dbReference type="InterPro" id="IPR013611">
    <property type="entry name" value="Transp-assoc_OB_typ2"/>
</dbReference>
<protein>
    <recommendedName>
        <fullName evidence="9">Spermidine/putrescine import ATP-binding protein PotA</fullName>
        <ecNumber evidence="9">7.6.2.11</ecNumber>
    </recommendedName>
</protein>
<comment type="similarity">
    <text evidence="9">Belongs to the ABC transporter superfamily. Spermidine/putrescine importer (TC 3.A.1.11.1) family.</text>
</comment>
<reference evidence="11 12" key="1">
    <citation type="submission" date="2015-08" db="EMBL/GenBank/DDBJ databases">
        <title>Investigation of the bacterial diversity of lava forest soil.</title>
        <authorList>
            <person name="Lee J.S."/>
        </authorList>
    </citation>
    <scope>NUCLEOTIDE SEQUENCE [LARGE SCALE GENOMIC DNA]</scope>
    <source>
        <strain evidence="11 12">GJW-30</strain>
    </source>
</reference>
<comment type="subunit">
    <text evidence="9">The complex is composed of two ATP-binding proteins (PotA), two transmembrane proteins (PotB and PotC) and a solute-binding protein (PotD).</text>
</comment>
<keyword evidence="3" id="KW-0997">Cell inner membrane</keyword>
<keyword evidence="6 9" id="KW-1278">Translocase</keyword>
<dbReference type="SMART" id="SM00382">
    <property type="entry name" value="AAA"/>
    <property type="match status" value="1"/>
</dbReference>
<dbReference type="InterPro" id="IPR027417">
    <property type="entry name" value="P-loop_NTPase"/>
</dbReference>
<dbReference type="PANTHER" id="PTHR42781:SF5">
    <property type="entry name" value="PUTRESCINE TRANSPORT ATP-BINDING PROTEIN POTG"/>
    <property type="match status" value="1"/>
</dbReference>
<keyword evidence="5 9" id="KW-0067">ATP-binding</keyword>
<evidence type="ECO:0000256" key="2">
    <source>
        <dbReference type="ARBA" id="ARBA00022475"/>
    </source>
</evidence>
<evidence type="ECO:0000256" key="5">
    <source>
        <dbReference type="ARBA" id="ARBA00022840"/>
    </source>
</evidence>
<evidence type="ECO:0000256" key="7">
    <source>
        <dbReference type="ARBA" id="ARBA00023136"/>
    </source>
</evidence>
<dbReference type="KEGG" id="vgo:GJW-30_1_00461"/>
<comment type="function">
    <text evidence="9">Part of the ABC transporter complex PotABCD involved in spermidine/putrescine import. Responsible for energy coupling to the transport system.</text>
</comment>
<gene>
    <name evidence="11" type="primary">potA_1</name>
    <name evidence="9" type="synonym">potA</name>
    <name evidence="11" type="ORF">GJW-30_1_00461</name>
</gene>
<dbReference type="Pfam" id="PF00005">
    <property type="entry name" value="ABC_tran"/>
    <property type="match status" value="1"/>
</dbReference>
<evidence type="ECO:0000256" key="4">
    <source>
        <dbReference type="ARBA" id="ARBA00022741"/>
    </source>
</evidence>
<dbReference type="PANTHER" id="PTHR42781">
    <property type="entry name" value="SPERMIDINE/PUTRESCINE IMPORT ATP-BINDING PROTEIN POTA"/>
    <property type="match status" value="1"/>
</dbReference>
<dbReference type="GO" id="GO:0043190">
    <property type="term" value="C:ATP-binding cassette (ABC) transporter complex"/>
    <property type="evidence" value="ECO:0007669"/>
    <property type="project" value="InterPro"/>
</dbReference>
<evidence type="ECO:0000256" key="8">
    <source>
        <dbReference type="ARBA" id="ARBA00024722"/>
    </source>
</evidence>
<dbReference type="AlphaFoldDB" id="A0A0S3PQ98"/>